<dbReference type="Proteomes" id="UP000245119">
    <property type="component" value="Linkage Group LG5"/>
</dbReference>
<dbReference type="GO" id="GO:0008270">
    <property type="term" value="F:zinc ion binding"/>
    <property type="evidence" value="ECO:0007669"/>
    <property type="project" value="UniProtKB-KW"/>
</dbReference>
<keyword evidence="1" id="KW-0479">Metal-binding</keyword>
<dbReference type="AlphaFoldDB" id="A0A2T7P8F3"/>
<comment type="caution">
    <text evidence="3">The sequence shown here is derived from an EMBL/GenBank/DDBJ whole genome shotgun (WGS) entry which is preliminary data.</text>
</comment>
<dbReference type="SUPFAM" id="SSF57667">
    <property type="entry name" value="beta-beta-alpha zinc fingers"/>
    <property type="match status" value="1"/>
</dbReference>
<gene>
    <name evidence="3" type="ORF">C0Q70_08936</name>
</gene>
<dbReference type="Gene3D" id="3.30.160.60">
    <property type="entry name" value="Classic Zinc Finger"/>
    <property type="match status" value="1"/>
</dbReference>
<keyword evidence="1" id="KW-0862">Zinc</keyword>
<dbReference type="InterPro" id="IPR036236">
    <property type="entry name" value="Znf_C2H2_sf"/>
</dbReference>
<evidence type="ECO:0000313" key="4">
    <source>
        <dbReference type="Proteomes" id="UP000245119"/>
    </source>
</evidence>
<dbReference type="EMBL" id="PZQS01000005">
    <property type="protein sequence ID" value="PVD29681.1"/>
    <property type="molecule type" value="Genomic_DNA"/>
</dbReference>
<name>A0A2T7P8F3_POMCA</name>
<dbReference type="SMART" id="SM00355">
    <property type="entry name" value="ZnF_C2H2"/>
    <property type="match status" value="2"/>
</dbReference>
<evidence type="ECO:0000259" key="2">
    <source>
        <dbReference type="PROSITE" id="PS50157"/>
    </source>
</evidence>
<keyword evidence="4" id="KW-1185">Reference proteome</keyword>
<reference evidence="3 4" key="1">
    <citation type="submission" date="2018-04" db="EMBL/GenBank/DDBJ databases">
        <title>The genome of golden apple snail Pomacea canaliculata provides insight into stress tolerance and invasive adaptation.</title>
        <authorList>
            <person name="Liu C."/>
            <person name="Liu B."/>
            <person name="Ren Y."/>
            <person name="Zhang Y."/>
            <person name="Wang H."/>
            <person name="Li S."/>
            <person name="Jiang F."/>
            <person name="Yin L."/>
            <person name="Zhang G."/>
            <person name="Qian W."/>
            <person name="Fan W."/>
        </authorList>
    </citation>
    <scope>NUCLEOTIDE SEQUENCE [LARGE SCALE GENOMIC DNA]</scope>
    <source>
        <strain evidence="3">SZHN2017</strain>
        <tissue evidence="3">Muscle</tissue>
    </source>
</reference>
<evidence type="ECO:0000256" key="1">
    <source>
        <dbReference type="PROSITE-ProRule" id="PRU00042"/>
    </source>
</evidence>
<accession>A0A2T7P8F3</accession>
<sequence>MTEQLGVADLVTCDTLFCSAVALLTSNILDPERLYLQSLGDESEASVLRQFVRPALPRETAYEGACCPVCGKAFTKSFNMIRHRRKCEGRFHLQCPHCGRKFYRRDKYNIHLARHLAART</sequence>
<organism evidence="3 4">
    <name type="scientific">Pomacea canaliculata</name>
    <name type="common">Golden apple snail</name>
    <dbReference type="NCBI Taxonomy" id="400727"/>
    <lineage>
        <taxon>Eukaryota</taxon>
        <taxon>Metazoa</taxon>
        <taxon>Spiralia</taxon>
        <taxon>Lophotrochozoa</taxon>
        <taxon>Mollusca</taxon>
        <taxon>Gastropoda</taxon>
        <taxon>Caenogastropoda</taxon>
        <taxon>Architaenioglossa</taxon>
        <taxon>Ampullarioidea</taxon>
        <taxon>Ampullariidae</taxon>
        <taxon>Pomacea</taxon>
    </lineage>
</organism>
<keyword evidence="1" id="KW-0863">Zinc-finger</keyword>
<feature type="domain" description="C2H2-type" evidence="2">
    <location>
        <begin position="65"/>
        <end position="92"/>
    </location>
</feature>
<dbReference type="PROSITE" id="PS00028">
    <property type="entry name" value="ZINC_FINGER_C2H2_1"/>
    <property type="match status" value="1"/>
</dbReference>
<proteinExistence type="predicted"/>
<feature type="domain" description="C2H2-type" evidence="2">
    <location>
        <begin position="93"/>
        <end position="120"/>
    </location>
</feature>
<dbReference type="Pfam" id="PF00096">
    <property type="entry name" value="zf-C2H2"/>
    <property type="match status" value="2"/>
</dbReference>
<dbReference type="PROSITE" id="PS50157">
    <property type="entry name" value="ZINC_FINGER_C2H2_2"/>
    <property type="match status" value="2"/>
</dbReference>
<evidence type="ECO:0000313" key="3">
    <source>
        <dbReference type="EMBL" id="PVD29681.1"/>
    </source>
</evidence>
<dbReference type="InterPro" id="IPR013087">
    <property type="entry name" value="Znf_C2H2_type"/>
</dbReference>
<protein>
    <recommendedName>
        <fullName evidence="2">C2H2-type domain-containing protein</fullName>
    </recommendedName>
</protein>